<dbReference type="RefSeq" id="XP_009825090.1">
    <property type="nucleotide sequence ID" value="XM_009826788.1"/>
</dbReference>
<dbReference type="EMBL" id="KI913118">
    <property type="protein sequence ID" value="ETV85072.1"/>
    <property type="molecule type" value="Genomic_DNA"/>
</dbReference>
<dbReference type="InterPro" id="IPR001680">
    <property type="entry name" value="WD40_rpt"/>
</dbReference>
<feature type="region of interest" description="Disordered" evidence="10">
    <location>
        <begin position="699"/>
        <end position="718"/>
    </location>
</feature>
<dbReference type="Gene3D" id="2.130.10.10">
    <property type="entry name" value="YVTN repeat-like/Quinoprotein amine dehydrogenase"/>
    <property type="match status" value="1"/>
</dbReference>
<dbReference type="OrthoDB" id="542917at2759"/>
<evidence type="ECO:0000256" key="8">
    <source>
        <dbReference type="ARBA" id="ARBA00022927"/>
    </source>
</evidence>
<keyword evidence="7" id="KW-0931">ER-Golgi transport</keyword>
<evidence type="ECO:0000256" key="3">
    <source>
        <dbReference type="ARBA" id="ARBA00022448"/>
    </source>
</evidence>
<evidence type="ECO:0000256" key="5">
    <source>
        <dbReference type="ARBA" id="ARBA00022737"/>
    </source>
</evidence>
<feature type="region of interest" description="Disordered" evidence="10">
    <location>
        <begin position="725"/>
        <end position="744"/>
    </location>
</feature>
<feature type="domain" description="Sec16 Sec23-binding" evidence="11">
    <location>
        <begin position="511"/>
        <end position="635"/>
    </location>
</feature>
<dbReference type="InterPro" id="IPR019775">
    <property type="entry name" value="WD40_repeat_CS"/>
</dbReference>
<keyword evidence="4 9" id="KW-0853">WD repeat</keyword>
<dbReference type="PANTHER" id="PTHR13923">
    <property type="entry name" value="SEC31-RELATED PROTEIN"/>
    <property type="match status" value="1"/>
</dbReference>
<dbReference type="Pfam" id="PF12931">
    <property type="entry name" value="TPR_Sec16"/>
    <property type="match status" value="1"/>
</dbReference>
<dbReference type="InterPro" id="IPR024298">
    <property type="entry name" value="Sec16_Sec23-bd"/>
</dbReference>
<dbReference type="GO" id="GO:0005198">
    <property type="term" value="F:structural molecule activity"/>
    <property type="evidence" value="ECO:0007669"/>
    <property type="project" value="TreeGrafter"/>
</dbReference>
<evidence type="ECO:0000313" key="12">
    <source>
        <dbReference type="EMBL" id="ETV85072.1"/>
    </source>
</evidence>
<proteinExistence type="inferred from homology"/>
<keyword evidence="8" id="KW-0653">Protein transport</keyword>
<dbReference type="GO" id="GO:0030127">
    <property type="term" value="C:COPII vesicle coat"/>
    <property type="evidence" value="ECO:0007669"/>
    <property type="project" value="TreeGrafter"/>
</dbReference>
<comment type="subcellular location">
    <subcellularLocation>
        <location evidence="1">Endoplasmic reticulum</location>
    </subcellularLocation>
</comment>
<evidence type="ECO:0000256" key="10">
    <source>
        <dbReference type="SAM" id="MobiDB-lite"/>
    </source>
</evidence>
<dbReference type="GO" id="GO:0070971">
    <property type="term" value="C:endoplasmic reticulum exit site"/>
    <property type="evidence" value="ECO:0007669"/>
    <property type="project" value="TreeGrafter"/>
</dbReference>
<evidence type="ECO:0000259" key="11">
    <source>
        <dbReference type="Pfam" id="PF12931"/>
    </source>
</evidence>
<keyword evidence="3" id="KW-0813">Transport</keyword>
<name>W4GZL2_APHAT</name>
<sequence>MDPRANAATAWSPVKDLGNLFALGTTSSELHLVSLDFSAVDAAPHVVGLVPTPAPFRTLAWSPATKHAAAHPWGLVAGGLEDGTVSIWDPTQISTGHIDALSTVSKHKGAVTALQFNPNKDSTHLLASGGADGDVWIMSVNNVAAPGVFSPGTALASTSAPSEITCVSWNTTAPYILATGDSSGHVTVWDLKQKKPCFNVSVYGAISSLAWSPHEGFLLLTATRQSPLVHIWDLRASNSVPLVELHGHHGGGIVSAAWCPHGSGLLVTSGTDGRTLVWDLQTRQVIHEVPTSEPAAHLTFSPQYPGLVAFTTVNEHAVHVLQATAGATYPILKWTPPIIPSPVADDTTTEPPALQLSPELSSFSSTEVVPSRSKSSVELPVLHDDVAAAATSVAASPARSMHPLPVTSSSASSSSPEPVDALVFAVHQLDELTPDAFCDWKLTTLTDIDDDQARHTWSFLKVLFEPDARKQLLVHLGFDGAADLPSAILPSPSDVESGPLPTFTAASEASITRSLLVGNFDAAVDVCLANNQLANALLLATCGGPELWHRTQEAFFSRQTRPFMQIVAAIIKNELDTLVLQSDPFEWKQTLAILSTYSKSDEFPALCDQLAWRLLKSGDAFAASLCFICAMNMPKTVELWTAAASSHGHVAATVHLVEQIHVLAQGTGQAPDLDAPVYEAFAALLHSWDQPVLARKFSKHDTTTGTRGGSTSITTSSSSTAKKDVTIASFRSSPPKPIKLAPLDTHFDLPRHDNIALSESPVSQPAPSPPLQNSHVKADNEPRSVSDHPSLSACPQHPQATPSSNLHPPSLDQYQLDATAPSHRPVESTDDGIPSTNTFIADSSTPLTPVSQILQHDAPRPSTSSSHSADSVDRPPPFVRTAAMANISEDDLGIVETLTALLSLLSFQKLSGAEAKQLAEAVKAKDALVAKLNAADLSPTVLDSVHDMAAALQRRDFKAAQQVHVALTSSHWALQKEWLRGLKPFYQLCTKRLK</sequence>
<dbReference type="STRING" id="112090.W4GZL2"/>
<evidence type="ECO:0000256" key="6">
    <source>
        <dbReference type="ARBA" id="ARBA00022824"/>
    </source>
</evidence>
<feature type="compositionally biased region" description="Polar residues" evidence="10">
    <location>
        <begin position="798"/>
        <end position="807"/>
    </location>
</feature>
<accession>W4GZL2</accession>
<dbReference type="PROSITE" id="PS00678">
    <property type="entry name" value="WD_REPEATS_1"/>
    <property type="match status" value="1"/>
</dbReference>
<evidence type="ECO:0000256" key="1">
    <source>
        <dbReference type="ARBA" id="ARBA00004240"/>
    </source>
</evidence>
<dbReference type="InterPro" id="IPR036322">
    <property type="entry name" value="WD40_repeat_dom_sf"/>
</dbReference>
<evidence type="ECO:0000256" key="2">
    <source>
        <dbReference type="ARBA" id="ARBA00009358"/>
    </source>
</evidence>
<reference evidence="12" key="1">
    <citation type="submission" date="2013-12" db="EMBL/GenBank/DDBJ databases">
        <title>The Genome Sequence of Aphanomyces astaci APO3.</title>
        <authorList>
            <consortium name="The Broad Institute Genomics Platform"/>
            <person name="Russ C."/>
            <person name="Tyler B."/>
            <person name="van West P."/>
            <person name="Dieguez-Uribeondo J."/>
            <person name="Young S.K."/>
            <person name="Zeng Q."/>
            <person name="Gargeya S."/>
            <person name="Fitzgerald M."/>
            <person name="Abouelleil A."/>
            <person name="Alvarado L."/>
            <person name="Chapman S.B."/>
            <person name="Gainer-Dewar J."/>
            <person name="Goldberg J."/>
            <person name="Griggs A."/>
            <person name="Gujja S."/>
            <person name="Hansen M."/>
            <person name="Howarth C."/>
            <person name="Imamovic A."/>
            <person name="Ireland A."/>
            <person name="Larimer J."/>
            <person name="McCowan C."/>
            <person name="Murphy C."/>
            <person name="Pearson M."/>
            <person name="Poon T.W."/>
            <person name="Priest M."/>
            <person name="Roberts A."/>
            <person name="Saif S."/>
            <person name="Shea T."/>
            <person name="Sykes S."/>
            <person name="Wortman J."/>
            <person name="Nusbaum C."/>
            <person name="Birren B."/>
        </authorList>
    </citation>
    <scope>NUCLEOTIDE SEQUENCE [LARGE SCALE GENOMIC DNA]</scope>
    <source>
        <strain evidence="12">APO3</strain>
    </source>
</reference>
<feature type="repeat" description="WD" evidence="9">
    <location>
        <begin position="246"/>
        <end position="288"/>
    </location>
</feature>
<dbReference type="GO" id="GO:0007029">
    <property type="term" value="P:endoplasmic reticulum organization"/>
    <property type="evidence" value="ECO:0007669"/>
    <property type="project" value="TreeGrafter"/>
</dbReference>
<dbReference type="Pfam" id="PF00400">
    <property type="entry name" value="WD40"/>
    <property type="match status" value="3"/>
</dbReference>
<dbReference type="PANTHER" id="PTHR13923:SF11">
    <property type="entry name" value="SECRETORY 31, ISOFORM D"/>
    <property type="match status" value="1"/>
</dbReference>
<evidence type="ECO:0000256" key="9">
    <source>
        <dbReference type="PROSITE-ProRule" id="PRU00221"/>
    </source>
</evidence>
<evidence type="ECO:0000256" key="7">
    <source>
        <dbReference type="ARBA" id="ARBA00022892"/>
    </source>
</evidence>
<feature type="region of interest" description="Disordered" evidence="10">
    <location>
        <begin position="856"/>
        <end position="875"/>
    </location>
</feature>
<feature type="region of interest" description="Disordered" evidence="10">
    <location>
        <begin position="757"/>
        <end position="847"/>
    </location>
</feature>
<dbReference type="GO" id="GO:0090110">
    <property type="term" value="P:COPII-coated vesicle cargo loading"/>
    <property type="evidence" value="ECO:0007669"/>
    <property type="project" value="TreeGrafter"/>
</dbReference>
<gene>
    <name evidence="12" type="ORF">H257_02942</name>
</gene>
<comment type="similarity">
    <text evidence="2">Belongs to the WD repeat SEC31 family.</text>
</comment>
<dbReference type="InterPro" id="IPR015943">
    <property type="entry name" value="WD40/YVTN_repeat-like_dom_sf"/>
</dbReference>
<dbReference type="AlphaFoldDB" id="W4GZL2"/>
<organism evidence="12">
    <name type="scientific">Aphanomyces astaci</name>
    <name type="common">Crayfish plague agent</name>
    <dbReference type="NCBI Taxonomy" id="112090"/>
    <lineage>
        <taxon>Eukaryota</taxon>
        <taxon>Sar</taxon>
        <taxon>Stramenopiles</taxon>
        <taxon>Oomycota</taxon>
        <taxon>Saprolegniomycetes</taxon>
        <taxon>Saprolegniales</taxon>
        <taxon>Verrucalvaceae</taxon>
        <taxon>Aphanomyces</taxon>
    </lineage>
</organism>
<dbReference type="InterPro" id="IPR040251">
    <property type="entry name" value="SEC31-like"/>
</dbReference>
<evidence type="ECO:0000256" key="4">
    <source>
        <dbReference type="ARBA" id="ARBA00022574"/>
    </source>
</evidence>
<feature type="compositionally biased region" description="Low complexity" evidence="10">
    <location>
        <begin position="703"/>
        <end position="718"/>
    </location>
</feature>
<feature type="compositionally biased region" description="Polar residues" evidence="10">
    <location>
        <begin position="358"/>
        <end position="367"/>
    </location>
</feature>
<keyword evidence="6" id="KW-0256">Endoplasmic reticulum</keyword>
<dbReference type="Gene3D" id="1.20.940.10">
    <property type="entry name" value="Functional domain of the splicing factor Prp18"/>
    <property type="match status" value="1"/>
</dbReference>
<feature type="compositionally biased region" description="Basic and acidic residues" evidence="10">
    <location>
        <begin position="776"/>
        <end position="786"/>
    </location>
</feature>
<feature type="region of interest" description="Disordered" evidence="10">
    <location>
        <begin position="342"/>
        <end position="367"/>
    </location>
</feature>
<dbReference type="SMART" id="SM00320">
    <property type="entry name" value="WD40"/>
    <property type="match status" value="5"/>
</dbReference>
<dbReference type="GO" id="GO:0015031">
    <property type="term" value="P:protein transport"/>
    <property type="evidence" value="ECO:0007669"/>
    <property type="project" value="UniProtKB-KW"/>
</dbReference>
<feature type="compositionally biased region" description="Polar residues" evidence="10">
    <location>
        <begin position="834"/>
        <end position="847"/>
    </location>
</feature>
<dbReference type="SUPFAM" id="SSF50978">
    <property type="entry name" value="WD40 repeat-like"/>
    <property type="match status" value="1"/>
</dbReference>
<keyword evidence="5" id="KW-0677">Repeat</keyword>
<dbReference type="VEuPathDB" id="FungiDB:H257_02942"/>
<dbReference type="PROSITE" id="PS50082">
    <property type="entry name" value="WD_REPEATS_2"/>
    <property type="match status" value="1"/>
</dbReference>
<protein>
    <recommendedName>
        <fullName evidence="11">Sec16 Sec23-binding domain-containing protein</fullName>
    </recommendedName>
</protein>
<dbReference type="GeneID" id="20804938"/>
<dbReference type="Gene3D" id="1.25.40.1030">
    <property type="match status" value="1"/>
</dbReference>